<name>A0A1W5ZTN3_9BACI</name>
<evidence type="ECO:0008006" key="3">
    <source>
        <dbReference type="Google" id="ProtNLM"/>
    </source>
</evidence>
<dbReference type="Proteomes" id="UP000192527">
    <property type="component" value="Chromosome"/>
</dbReference>
<reference evidence="1 2" key="1">
    <citation type="submission" date="2017-04" db="EMBL/GenBank/DDBJ databases">
        <title>The whole genome sequencing and assembly of Halobacillus mangrovi strain.</title>
        <authorList>
            <person name="Lee S.-J."/>
            <person name="Park M.-K."/>
            <person name="Kim J.-Y."/>
            <person name="Lee Y.-J."/>
            <person name="Yi H."/>
            <person name="Bahn Y.-S."/>
            <person name="Kim J.F."/>
            <person name="Lee D.-W."/>
        </authorList>
    </citation>
    <scope>NUCLEOTIDE SEQUENCE [LARGE SCALE GENOMIC DNA]</scope>
    <source>
        <strain evidence="1 2">KTB 131</strain>
    </source>
</reference>
<accession>A0A1W5ZTN3</accession>
<evidence type="ECO:0000313" key="2">
    <source>
        <dbReference type="Proteomes" id="UP000192527"/>
    </source>
</evidence>
<dbReference type="KEGG" id="hmn:HM131_07345"/>
<proteinExistence type="predicted"/>
<dbReference type="EMBL" id="CP020772">
    <property type="protein sequence ID" value="ARI76666.1"/>
    <property type="molecule type" value="Genomic_DNA"/>
</dbReference>
<dbReference type="AlphaFoldDB" id="A0A1W5ZTN3"/>
<dbReference type="STRING" id="402384.HM131_07345"/>
<dbReference type="RefSeq" id="WP_085029144.1">
    <property type="nucleotide sequence ID" value="NZ_CP020772.1"/>
</dbReference>
<organism evidence="1 2">
    <name type="scientific">Halobacillus mangrovi</name>
    <dbReference type="NCBI Taxonomy" id="402384"/>
    <lineage>
        <taxon>Bacteria</taxon>
        <taxon>Bacillati</taxon>
        <taxon>Bacillota</taxon>
        <taxon>Bacilli</taxon>
        <taxon>Bacillales</taxon>
        <taxon>Bacillaceae</taxon>
        <taxon>Halobacillus</taxon>
    </lineage>
</organism>
<keyword evidence="2" id="KW-1185">Reference proteome</keyword>
<evidence type="ECO:0000313" key="1">
    <source>
        <dbReference type="EMBL" id="ARI76666.1"/>
    </source>
</evidence>
<sequence length="106" mass="12237">MIDFIYEWVENVNHRYDLLPTWRERKLNVEVQVGQHQVCLFIDHSGVHLKATQEGQGSLVLQSSTSVMEELFTGTKKLTSLPETMINVKGAYRNVLFMESLLLLSR</sequence>
<protein>
    <recommendedName>
        <fullName evidence="3">SCP2 domain-containing protein</fullName>
    </recommendedName>
</protein>
<gene>
    <name evidence="1" type="ORF">HM131_07345</name>
</gene>
<dbReference type="OrthoDB" id="2968458at2"/>